<comment type="caution">
    <text evidence="8">The sequence shown here is derived from an EMBL/GenBank/DDBJ whole genome shotgun (WGS) entry which is preliminary data.</text>
</comment>
<keyword evidence="6 7" id="KW-0472">Membrane</keyword>
<gene>
    <name evidence="8" type="ORF">V5799_000973</name>
</gene>
<keyword evidence="9" id="KW-1185">Reference proteome</keyword>
<evidence type="ECO:0000313" key="8">
    <source>
        <dbReference type="EMBL" id="KAK8756317.1"/>
    </source>
</evidence>
<keyword evidence="3 7" id="KW-0812">Transmembrane</keyword>
<dbReference type="Pfam" id="PF02990">
    <property type="entry name" value="EMP70"/>
    <property type="match status" value="2"/>
</dbReference>
<dbReference type="EMBL" id="JARKHS020036324">
    <property type="protein sequence ID" value="KAK8756317.1"/>
    <property type="molecule type" value="Genomic_DNA"/>
</dbReference>
<dbReference type="PANTHER" id="PTHR10766:SF176">
    <property type="entry name" value="TRANSMEMBRANE 9 SUPERFAMILY MEMBER"/>
    <property type="match status" value="1"/>
</dbReference>
<proteinExistence type="inferred from homology"/>
<protein>
    <recommendedName>
        <fullName evidence="7">Transmembrane 9 superfamily member</fullName>
    </recommendedName>
</protein>
<dbReference type="GO" id="GO:0016020">
    <property type="term" value="C:membrane"/>
    <property type="evidence" value="ECO:0007669"/>
    <property type="project" value="UniProtKB-SubCell"/>
</dbReference>
<keyword evidence="4 7" id="KW-0732">Signal</keyword>
<comment type="subcellular location">
    <subcellularLocation>
        <location evidence="1">Membrane</location>
        <topology evidence="1">Multi-pass membrane protein</topology>
    </subcellularLocation>
</comment>
<organism evidence="8 9">
    <name type="scientific">Amblyomma americanum</name>
    <name type="common">Lone star tick</name>
    <dbReference type="NCBI Taxonomy" id="6943"/>
    <lineage>
        <taxon>Eukaryota</taxon>
        <taxon>Metazoa</taxon>
        <taxon>Ecdysozoa</taxon>
        <taxon>Arthropoda</taxon>
        <taxon>Chelicerata</taxon>
        <taxon>Arachnida</taxon>
        <taxon>Acari</taxon>
        <taxon>Parasitiformes</taxon>
        <taxon>Ixodida</taxon>
        <taxon>Ixodoidea</taxon>
        <taxon>Ixodidae</taxon>
        <taxon>Amblyomminae</taxon>
        <taxon>Amblyomma</taxon>
    </lineage>
</organism>
<dbReference type="InterPro" id="IPR004240">
    <property type="entry name" value="EMP70"/>
</dbReference>
<comment type="similarity">
    <text evidence="2 7">Belongs to the nonaspanin (TM9SF) (TC 9.A.2) family.</text>
</comment>
<dbReference type="PANTHER" id="PTHR10766">
    <property type="entry name" value="TRANSMEMBRANE 9 SUPERFAMILY PROTEIN"/>
    <property type="match status" value="1"/>
</dbReference>
<evidence type="ECO:0000256" key="1">
    <source>
        <dbReference type="ARBA" id="ARBA00004141"/>
    </source>
</evidence>
<reference evidence="8 9" key="1">
    <citation type="journal article" date="2023" name="Arcadia Sci">
        <title>De novo assembly of a long-read Amblyomma americanum tick genome.</title>
        <authorList>
            <person name="Chou S."/>
            <person name="Poskanzer K.E."/>
            <person name="Rollins M."/>
            <person name="Thuy-Boun P.S."/>
        </authorList>
    </citation>
    <scope>NUCLEOTIDE SEQUENCE [LARGE SCALE GENOMIC DNA]</scope>
    <source>
        <strain evidence="8">F_SG_1</strain>
        <tissue evidence="8">Salivary glands</tissue>
    </source>
</reference>
<evidence type="ECO:0000256" key="6">
    <source>
        <dbReference type="ARBA" id="ARBA00023136"/>
    </source>
</evidence>
<evidence type="ECO:0000313" key="9">
    <source>
        <dbReference type="Proteomes" id="UP001321473"/>
    </source>
</evidence>
<evidence type="ECO:0000256" key="4">
    <source>
        <dbReference type="ARBA" id="ARBA00022729"/>
    </source>
</evidence>
<comment type="caution">
    <text evidence="7">Lacks conserved residue(s) required for the propagation of feature annotation.</text>
</comment>
<feature type="chain" id="PRO_5042672914" description="Transmembrane 9 superfamily member" evidence="7">
    <location>
        <begin position="23"/>
        <end position="294"/>
    </location>
</feature>
<evidence type="ECO:0000256" key="2">
    <source>
        <dbReference type="ARBA" id="ARBA00005227"/>
    </source>
</evidence>
<evidence type="ECO:0000256" key="5">
    <source>
        <dbReference type="ARBA" id="ARBA00022989"/>
    </source>
</evidence>
<dbReference type="Proteomes" id="UP001321473">
    <property type="component" value="Unassembled WGS sequence"/>
</dbReference>
<accession>A0AAQ4D1H7</accession>
<evidence type="ECO:0000256" key="3">
    <source>
        <dbReference type="ARBA" id="ARBA00022692"/>
    </source>
</evidence>
<dbReference type="GO" id="GO:0072657">
    <property type="term" value="P:protein localization to membrane"/>
    <property type="evidence" value="ECO:0007669"/>
    <property type="project" value="TreeGrafter"/>
</dbReference>
<feature type="signal peptide" evidence="7">
    <location>
        <begin position="1"/>
        <end position="22"/>
    </location>
</feature>
<sequence length="294" mass="33705">MSPKTSVLVTVLIPVVLHAASGFYLPGLAPVNYCKPGSTTKQCQTKIDLFVNRLDSDESVIPYEYNQTCVRAYGTEGCVYQELEWLVIWEVCSPGMQIDFMVNKSCAKLCTRRYGPDIPGSAARLEQLKKGMMKQYRHHWIVDNMPVTWCYLIDTDKQYCSMGFPMGCFTYRNSQPRGLCSVTRNDHVRWSSRWDYILESLPQTNIQWFSIMNSLIIVLFLTGMVAMILLRTLHKDIARYNQMDSGDDAQEEFGWKLVHGDVFRTPRRGMLLSVFLGSGTQIFFMTFITLCEGI</sequence>
<feature type="transmembrane region" description="Helical" evidence="7">
    <location>
        <begin position="270"/>
        <end position="290"/>
    </location>
</feature>
<evidence type="ECO:0000256" key="7">
    <source>
        <dbReference type="RuleBase" id="RU363079"/>
    </source>
</evidence>
<keyword evidence="5 7" id="KW-1133">Transmembrane helix</keyword>
<dbReference type="AlphaFoldDB" id="A0AAQ4D1H7"/>
<feature type="transmembrane region" description="Helical" evidence="7">
    <location>
        <begin position="208"/>
        <end position="230"/>
    </location>
</feature>
<name>A0AAQ4D1H7_AMBAM</name>